<keyword evidence="3" id="KW-0175">Coiled coil</keyword>
<dbReference type="GO" id="GO:0005634">
    <property type="term" value="C:nucleus"/>
    <property type="evidence" value="ECO:0007669"/>
    <property type="project" value="TreeGrafter"/>
</dbReference>
<dbReference type="Pfam" id="PF00179">
    <property type="entry name" value="UQ_con"/>
    <property type="match status" value="1"/>
</dbReference>
<dbReference type="Gene3D" id="3.10.110.10">
    <property type="entry name" value="Ubiquitin Conjugating Enzyme"/>
    <property type="match status" value="1"/>
</dbReference>
<dbReference type="Pfam" id="PF12356">
    <property type="entry name" value="BIRC6"/>
    <property type="match status" value="1"/>
</dbReference>
<feature type="region of interest" description="Disordered" evidence="4">
    <location>
        <begin position="205"/>
        <end position="248"/>
    </location>
</feature>
<evidence type="ECO:0000256" key="4">
    <source>
        <dbReference type="SAM" id="MobiDB-lite"/>
    </source>
</evidence>
<feature type="compositionally biased region" description="Basic and acidic residues" evidence="4">
    <location>
        <begin position="4239"/>
        <end position="4260"/>
    </location>
</feature>
<feature type="region of interest" description="Disordered" evidence="4">
    <location>
        <begin position="4216"/>
        <end position="4260"/>
    </location>
</feature>
<reference evidence="6 7" key="1">
    <citation type="submission" date="2019-01" db="EMBL/GenBank/DDBJ databases">
        <title>Draft Genome and Complete Hox-Cluster Characterization of the Sterlet Sturgeon (Acipenser ruthenus).</title>
        <authorList>
            <person name="Wei Q."/>
        </authorList>
    </citation>
    <scope>NUCLEOTIDE SEQUENCE [LARGE SCALE GENOMIC DNA]</scope>
    <source>
        <strain evidence="6">WHYD16114868_AA</strain>
        <tissue evidence="6">Blood</tissue>
    </source>
</reference>
<evidence type="ECO:0000256" key="3">
    <source>
        <dbReference type="SAM" id="Coils"/>
    </source>
</evidence>
<evidence type="ECO:0000259" key="5">
    <source>
        <dbReference type="PROSITE" id="PS50127"/>
    </source>
</evidence>
<keyword evidence="1" id="KW-0808">Transferase</keyword>
<feature type="region of interest" description="Disordered" evidence="4">
    <location>
        <begin position="991"/>
        <end position="1042"/>
    </location>
</feature>
<feature type="compositionally biased region" description="Acidic residues" evidence="4">
    <location>
        <begin position="220"/>
        <end position="230"/>
    </location>
</feature>
<dbReference type="GO" id="GO:0032465">
    <property type="term" value="P:regulation of cytokinesis"/>
    <property type="evidence" value="ECO:0007669"/>
    <property type="project" value="InterPro"/>
</dbReference>
<dbReference type="InterPro" id="IPR022103">
    <property type="entry name" value="BIRC6"/>
</dbReference>
<feature type="coiled-coil region" evidence="3">
    <location>
        <begin position="1316"/>
        <end position="1360"/>
    </location>
</feature>
<sequence length="4260" mass="465522">MVTAKPGGRVKCQYFPAVDKVLFVDDYAVGCRKDLNGILLLDTALQAPVTKQEDVVQLELPVTEPASTGDDRAMCFTCSVCLVCWEPTDEPWSEHERHSPNCPFVKGEHTQNVPLSVTLATSPAQFPSSDGSDKIACFGFGNCPHFLAAATKRGKICTWDVSKLMKVHLKFEINPYDPAIVQQLILSGGEQGSGTESRRPTLAWLEDSSSCSDIPKLEGDSDDQLEDSDSEEHSRSESVTGHTSQKESMEVNLGITALSILQQPEKLQWEVVANVLEDTVKDLEELGANLSLASAKSEKVKEKHMEHHNIPFPCLLAGGLLSYRSAVASPLGSNSRRSLDGLLRTPGENALEQCSMDIESCSNSELSLPLVRRTMPVLLLYSIKESDEKTGKVFAQMNNLMSKSLHDEGFTVPQIIEMEFDTHEQLLLQDPPVTYIQQFADAAANLVSMESDKWSSMVPKPGTLVQCLRLPKFAEKENLYVDSITPCADGVHLLVGLQSCSVESLSAINQVEALNNLNKLNSALCSRRKGNFEPIPTIANGIGINVMKQESPTGTQTPLIIPPEQRTVSGGYLVLYKMNYSTRIVTLEEEPVKIQHIRDPQDAITSLILLPPDILDNREDDCEESLEEAPPVFKNGNGKEKKMDVSGLGHLVVTTQGGFIMILDLSSLEVLAKVEPPKKEGTEEPDPFVSVTYCSGTDRLCACTKGGELHFLQIGGACDDIDEADIFVDGPLSKGAEELCEGTKLPSNPSSPGITVGVDLLVDQTFCAESLTSLVELTRFETLTPRFSATVPPCWVEVQQEQQQRRHPQHLHQQHHGDAAQHTRTWKLQTDGYIHMNARLSELNRSQTDLRVSLNRQIGLESVSEVLESFNSSWDEHVFELVLPKACMVGHVDFKFVMNSNITNIPQIQVTLLKNKAPGLGKVNESAVDRQICFPLLQDLHANGERNGPSPFADFGDDMQFMEMEETQGMAGGKYRSFLVHIKAVSEKVAEESSRPVVRMPAAKPQSSKGHSLSSLLQRAQASKEKPSTSKEPGISSKKPDNLRGCDLLQEVSVTIRRFKKTSIPKERLQEGKEGLLTKTRKQLTDIIRVCFFEAGRSIAHKCARFLALCISNGKGDPSQQAFGAALLKALLDNMPYLPAAATGGSVFWYFVLLNYVKDEDLAGCSTACASLLTAVSRQLQDRLTPLEALLQTRYGLYSSPFDPVLFDLEVSGSSCKNAFNSSIGVQSDEIDLSDVLSGNGKVSSCAAAEGSFTALTGLLEVEPLHFTCVSTSDGTRVERDDAMSTFGVTPAVGGLSAGTVGEASTALSSAAQVALQSLSHAMVSAEQQLQVLQEKQQQLLKLQQQKAKLEAKLHQTTSAASAVGPIHNSVPSNPSTAPGFFIHPSDVIPPTPKTTPLFMTPPLTPPNESVSAAISVELAQLFPGSVIDPPPVNLAAHNKNAHKAKTNPIGSGLALAISHASHFLQPPPHQSIIIERMHSGARRFVTLDFGRPVLLTDVLIPTCGDLASLSIDIWTLGEEVDGRRLVVATDISTHSLILHDLLPPPVCRFMKITVIGRYGSTNARAKIPLGFYYGHTYILPWESELKLMHDPLRGESDSANQPEVEQHLAMMVALQEDIQCRYNLACHRLETLLQNIDLPPLNSANNAQYFLRKPDKAVEEDTRVFSAYQDCIQLQLQLNLAHHAVQRLRVSLGANRKVLPEAFDPKELIQNSSTEQLRTIIRYLLDTLLSLLHSSNGHSVPSVLQSTFHAQACEELFKHLCISGTPKIRLHAGLLLVQLCGGERWVFMLLSCIGQRSLGNSGVLESLLNLLDNLLSPLQQAAAVQRRREGVLDIPMISWVVMLVSRLLDYVASVEDEVASAKKHLNGKDRDRIMSGNQWSFINNSLQSQSQSRSTKGNSSLDRLYSRKIRKQLVHHKQQLNLLKAKQKALVEQIEKEKIQSNKGSSYKLLVEQAKLKQATSKHFKDLIRLRRTAEWPRSTLDTEASAAKETPEVEPLPFTLAHERCISVVQKLSLFVLSMDFTCHADLLLFVCKVLARIANATRPTIHLCEIVNEQQLERLLLLLVGTDFNRGDISWGGAWAQYSLTCMVQDILAGELLSPVASEAMEEGAMGEEAGASAGDSDDSLQQPASIPLVETIDDALTPDIAGAPPLSSLEKDKDIDFDLLQDLMDVDIDPLDIDLEKDPLAAKVFKPISSTWYDYWGADYGTYSYNPYIGGVGIPVSKPPAATEKPGSQSVSVSVSQALDARLEVGLEQQAELMLKMMATLEADSVLQALTTTSPTVSPASNGTDDSLLQGLHASNQGSQLIVQSSSIPMLSACFNKLFSMLQVHHVQVGPTATQAMQEFLTRLQVHLSSTCPQMFSEFLLKLMHILSTERGPFQSGQGPLDAQVKLLEFTLEQNFEVVSVGTISAVIESITFLVHHYITCSDKVVSRSGSDSTVGARACFGGLFANIIRPGDAKAVCGEVTRDQLMFDLLKLVNILVQLPLSSDREFSARMPAVGSSASDEEKVCGSKESNGDTSANQGPAAGVADFVLANQQIMSQILSALGQCNSSAMAMIIGGVQLICNNMVTSTRAIVNTARSMVSTIMKFLDSGPGKSADGSLKSRVLTSEPDNAEGLHNFAPLGTITSSSPTAQPAEVLLQATPPHRRARSAAWSYIFLPEEAWCDLTIHLPAAVLLKEIHIQPHLASLATCPSSVSVEISADGVNMLPLSTPVITSGLTYIKIQLVKAEVASAVCLRLHRPRDASTLGLSQIKLLGLTAFGNTSSATVNNPFLPSEDQVSKTSIGWLRLLHHCLTHVGDLESMMASAAAPTANLLQTCAALLMSPYCGMHSPNIEAVLVKIGLQSTRIGLKLIDILLRNCAASGTDPADLNSPLLFGRLNGLSSDSTIDILYQLGTTQDPGTKDRIQALLQWVHDSSRVAALKRGGHISYINPNSSPREYGLLMPSPSHLHCVAAILWHSYELPVDYDLPVLLNRDLFELLYNWSMSLPCNMVLKKAVDSLLCSMCHIHPNYFSLLMAWMGITTLPVQSQHRLSMTDDSKKQDLSAGLTDDSKNAQAPITLTESYLATLAAASQSPEAIKQLLDSGLPSLLVRSLASFCFDLLSNSDFSVPSVEVPADRNRRQHPPQHPANKVPLTADLVAPVLRFLTDVGNSHAMKDWLGGPEVNPLWTALLFLLCHSSASAGGHQARAQPSGSRYSLASSMSGNGLTTQQRTATENATVAFFLQCISCHPCNQRLMAQVLCELFQSAPQRGNVPTSGNISGFIRRLFLQLMLEDEKVTVFLQSPCPAMNVISPVEYDHIQLEVSGVTLGPWESKQQHFQNVHRNCQCINKDTPSITAKLISEQKEDKEKKNHEEKEKMKADNGFQDNYSVVVASGQPLPAEMTLAQLLTLLYDRKLPQGYRSIDLTVKLGSKVISDPSLSKTDSFKRLRTEKEHGELLNSCPEDEPMAQGDECIDAAIDESLLETNPIQSPLQVFAGMGGLALIAERLPMLYPDVIQQANVILLYLMHAFICKFKVSAPVVGSSTQEKPKDSDQFEWVTIEQSGELVYEAPETIAAEPPPIKSSVQTMSPIPAHSLAAFGLFLRLPGYAEVLLKERKHAQCLLRLVLGVTDDGEGSHILQSPSANVLPTLPFHVLRTLFSTTPLTTDDGVLLRRMALEIGAIHLILACLSALSHHAPRVPNASPNHTETQVSSGHASASSEEQQLYWAKGTGFGTGSTASGWDVEQALTKQRLEEEHVTCLLQVLASYINPVGSAASGEVRGQNNNALPSVLQELLSQSCLIPAMSSYLRNDSVFLSARAVLDMARHVPLYRALLELLRAISSCASLVPLLLPLSGDHGEEEEERLECQTSVGTLLAKMKTCVDTYTNRLRSKKDKSKGTVKAEASDPEPEGLTLLVPDIQKTAEIVYAATTSLRQANQEKKLAESSKKVATRPKPLSVLRSLEEKYVAAMRKLQFDTFEMVSEDDDGKLVFKVNYHYMSQVKNASDANSAARARRLAQEAVTLSTSLPLSSSSSVFVRCDEERLDIMKVLITGPADTPYANGCFEFDVYFPQDYPNSPPLVNLETTGGHSVRFNPNLYNDGKVLVSVQSLILVAEPYFNEPGYERSRGTPSGTQSSREYDGNIRQATVKWAMLEQIRNPSPCFKEVIQKHFYLKRAEIMIQCEEWISDIQQYSSDKRVGRTMSHHAAALKRHTAQLREELLRLPCPEGLEPDGDEFSEKSATILSLAKEPPSHEQDKPSGSKDSHSSDIQL</sequence>
<dbReference type="SMART" id="SM00238">
    <property type="entry name" value="BIR"/>
    <property type="match status" value="1"/>
</dbReference>
<dbReference type="GO" id="GO:0004869">
    <property type="term" value="F:cysteine-type endopeptidase inhibitor activity"/>
    <property type="evidence" value="ECO:0007669"/>
    <property type="project" value="TreeGrafter"/>
</dbReference>
<evidence type="ECO:0000256" key="1">
    <source>
        <dbReference type="ARBA" id="ARBA00022679"/>
    </source>
</evidence>
<evidence type="ECO:0000313" key="6">
    <source>
        <dbReference type="EMBL" id="RXM31012.1"/>
    </source>
</evidence>
<dbReference type="PANTHER" id="PTHR46116:SF39">
    <property type="entry name" value="BACULOVIRAL IAP REPEAT-CONTAINING PROTEIN 6"/>
    <property type="match status" value="1"/>
</dbReference>
<keyword evidence="2" id="KW-0833">Ubl conjugation pathway</keyword>
<dbReference type="Pfam" id="PF00653">
    <property type="entry name" value="BIR"/>
    <property type="match status" value="1"/>
</dbReference>
<feature type="region of interest" description="Disordered" evidence="4">
    <location>
        <begin position="3881"/>
        <end position="3900"/>
    </location>
</feature>
<dbReference type="Gene3D" id="1.10.1170.10">
    <property type="entry name" value="Inhibitor Of Apoptosis Protein (2mihbC-IAP-1), Chain A"/>
    <property type="match status" value="1"/>
</dbReference>
<feature type="region of interest" description="Disordered" evidence="4">
    <location>
        <begin position="2501"/>
        <end position="2527"/>
    </location>
</feature>
<dbReference type="GO" id="GO:0006915">
    <property type="term" value="P:apoptotic process"/>
    <property type="evidence" value="ECO:0007669"/>
    <property type="project" value="InterPro"/>
</dbReference>
<feature type="compositionally biased region" description="Polar residues" evidence="4">
    <location>
        <begin position="2517"/>
        <end position="2527"/>
    </location>
</feature>
<dbReference type="PROSITE" id="PS50143">
    <property type="entry name" value="BIR_REPEAT_2"/>
    <property type="match status" value="1"/>
</dbReference>
<dbReference type="SMART" id="SM00212">
    <property type="entry name" value="UBCc"/>
    <property type="match status" value="1"/>
</dbReference>
<protein>
    <recommendedName>
        <fullName evidence="5">UBC core domain-containing protein</fullName>
    </recommendedName>
</protein>
<feature type="domain" description="UBC core" evidence="5">
    <location>
        <begin position="4000"/>
        <end position="4196"/>
    </location>
</feature>
<dbReference type="InterPro" id="IPR001370">
    <property type="entry name" value="BIR_rpt"/>
</dbReference>
<dbReference type="CDD" id="cd23810">
    <property type="entry name" value="UBCc_BIRC6"/>
    <property type="match status" value="1"/>
</dbReference>
<dbReference type="FunFam" id="3.10.110.10:FF:000134">
    <property type="entry name" value="Baculoviral IAP repeat-containing 6"/>
    <property type="match status" value="1"/>
</dbReference>
<dbReference type="SUPFAM" id="SSF57924">
    <property type="entry name" value="Inhibitor of apoptosis (IAP) repeat"/>
    <property type="match status" value="1"/>
</dbReference>
<evidence type="ECO:0000313" key="7">
    <source>
        <dbReference type="Proteomes" id="UP000289886"/>
    </source>
</evidence>
<dbReference type="PANTHER" id="PTHR46116">
    <property type="entry name" value="(E3-INDEPENDENT) E2 UBIQUITIN-CONJUGATING ENZYME"/>
    <property type="match status" value="1"/>
</dbReference>
<dbReference type="GO" id="GO:0004842">
    <property type="term" value="F:ubiquitin-protein transferase activity"/>
    <property type="evidence" value="ECO:0007669"/>
    <property type="project" value="InterPro"/>
</dbReference>
<proteinExistence type="predicted"/>
<keyword evidence="7" id="KW-1185">Reference proteome</keyword>
<dbReference type="InterPro" id="IPR016135">
    <property type="entry name" value="UBQ-conjugating_enzyme/RWD"/>
</dbReference>
<dbReference type="CDD" id="cd00022">
    <property type="entry name" value="BIR"/>
    <property type="match status" value="1"/>
</dbReference>
<dbReference type="GO" id="GO:0043066">
    <property type="term" value="P:negative regulation of apoptotic process"/>
    <property type="evidence" value="ECO:0007669"/>
    <property type="project" value="TreeGrafter"/>
</dbReference>
<comment type="caution">
    <text evidence="6">The sequence shown here is derived from an EMBL/GenBank/DDBJ whole genome shotgun (WGS) entry which is preliminary data.</text>
</comment>
<name>A0A444U733_ACIRT</name>
<dbReference type="SUPFAM" id="SSF54495">
    <property type="entry name" value="UBC-like"/>
    <property type="match status" value="1"/>
</dbReference>
<accession>A0A444U733</accession>
<evidence type="ECO:0000256" key="2">
    <source>
        <dbReference type="ARBA" id="ARBA00022786"/>
    </source>
</evidence>
<gene>
    <name evidence="6" type="ORF">EOD39_7364</name>
</gene>
<dbReference type="Proteomes" id="UP000289886">
    <property type="component" value="Unassembled WGS sequence"/>
</dbReference>
<dbReference type="EMBL" id="SCEB01215159">
    <property type="protein sequence ID" value="RXM31012.1"/>
    <property type="molecule type" value="Genomic_DNA"/>
</dbReference>
<dbReference type="PROSITE" id="PS50127">
    <property type="entry name" value="UBC_2"/>
    <property type="match status" value="1"/>
</dbReference>
<dbReference type="FunFam" id="3.10.110.10:FF:000169">
    <property type="entry name" value="Orf protein"/>
    <property type="match status" value="1"/>
</dbReference>
<dbReference type="InterPro" id="IPR000608">
    <property type="entry name" value="UBC"/>
</dbReference>
<organism evidence="6 7">
    <name type="scientific">Acipenser ruthenus</name>
    <name type="common">Sterlet sturgeon</name>
    <dbReference type="NCBI Taxonomy" id="7906"/>
    <lineage>
        <taxon>Eukaryota</taxon>
        <taxon>Metazoa</taxon>
        <taxon>Chordata</taxon>
        <taxon>Craniata</taxon>
        <taxon>Vertebrata</taxon>
        <taxon>Euteleostomi</taxon>
        <taxon>Actinopterygii</taxon>
        <taxon>Chondrostei</taxon>
        <taxon>Acipenseriformes</taxon>
        <taxon>Acipenseridae</taxon>
        <taxon>Acipenser</taxon>
    </lineage>
</organism>